<keyword evidence="1" id="KW-0479">Metal-binding</keyword>
<dbReference type="AlphaFoldDB" id="A0A9W7I801"/>
<organism evidence="4 5">
    <name type="scientific">Hibiscus trionum</name>
    <name type="common">Flower of an hour</name>
    <dbReference type="NCBI Taxonomy" id="183268"/>
    <lineage>
        <taxon>Eukaryota</taxon>
        <taxon>Viridiplantae</taxon>
        <taxon>Streptophyta</taxon>
        <taxon>Embryophyta</taxon>
        <taxon>Tracheophyta</taxon>
        <taxon>Spermatophyta</taxon>
        <taxon>Magnoliopsida</taxon>
        <taxon>eudicotyledons</taxon>
        <taxon>Gunneridae</taxon>
        <taxon>Pentapetalae</taxon>
        <taxon>rosids</taxon>
        <taxon>malvids</taxon>
        <taxon>Malvales</taxon>
        <taxon>Malvaceae</taxon>
        <taxon>Malvoideae</taxon>
        <taxon>Hibiscus</taxon>
    </lineage>
</organism>
<dbReference type="SMART" id="SM00343">
    <property type="entry name" value="ZnF_C2HC"/>
    <property type="match status" value="1"/>
</dbReference>
<dbReference type="OrthoDB" id="843347at2759"/>
<dbReference type="InterPro" id="IPR036875">
    <property type="entry name" value="Znf_CCHC_sf"/>
</dbReference>
<evidence type="ECO:0000256" key="2">
    <source>
        <dbReference type="SAM" id="MobiDB-lite"/>
    </source>
</evidence>
<dbReference type="InterPro" id="IPR001878">
    <property type="entry name" value="Znf_CCHC"/>
</dbReference>
<proteinExistence type="predicted"/>
<evidence type="ECO:0000313" key="5">
    <source>
        <dbReference type="Proteomes" id="UP001165190"/>
    </source>
</evidence>
<dbReference type="EMBL" id="BSYR01000024">
    <property type="protein sequence ID" value="GMI90541.1"/>
    <property type="molecule type" value="Genomic_DNA"/>
</dbReference>
<accession>A0A9W7I801</accession>
<dbReference type="Gene3D" id="4.10.60.10">
    <property type="entry name" value="Zinc finger, CCHC-type"/>
    <property type="match status" value="1"/>
</dbReference>
<evidence type="ECO:0000256" key="1">
    <source>
        <dbReference type="PROSITE-ProRule" id="PRU00047"/>
    </source>
</evidence>
<sequence length="399" mass="45787">MENLLRSKGLWSLIENGFEEPESATVQTIAQQTQLDEIRMKDHKVKHYLYQAIDRVVFEQILDRRTSKIVWDSLKSKFGGNERVKKSLLNTLRREFEVLEMKKGETIKEYFAKVMAVANQMRSNGETMPDSVIVEKILRNLTEQFTYVIVSIEEAKDTRTVSVDELQSSLSVHEQKFKRVDQEEDHALKAVAGDGRFEGRRRGTNSYRGRGRGRGRSFDKARVECYKCHKLGHFQYECPSRDVIFEEDKGWDWSQEATNKELEWGYIILEDDMSEGDGVVPNEEEDIADGVVSNMEEAVEAEPHIDSEPSSSNIPPIVQGRTRRENRKAPEWQKDYVSGVGLSDEDEEINNLVLYASVDPITFEEAAEQTSDIMTKALKLETFEKLREKLGICGATEIN</sequence>
<keyword evidence="1" id="KW-0862">Zinc</keyword>
<dbReference type="Pfam" id="PF14223">
    <property type="entry name" value="Retrotran_gag_2"/>
    <property type="match status" value="1"/>
</dbReference>
<dbReference type="PANTHER" id="PTHR35317:SF27">
    <property type="entry name" value="RETROVIRUS-RELATED POL POLYPROTEIN FROM TRANSPOSON TNT 1-94"/>
    <property type="match status" value="1"/>
</dbReference>
<dbReference type="PROSITE" id="PS50158">
    <property type="entry name" value="ZF_CCHC"/>
    <property type="match status" value="1"/>
</dbReference>
<dbReference type="Proteomes" id="UP001165190">
    <property type="component" value="Unassembled WGS sequence"/>
</dbReference>
<dbReference type="PANTHER" id="PTHR35317">
    <property type="entry name" value="OS04G0629600 PROTEIN"/>
    <property type="match status" value="1"/>
</dbReference>
<reference evidence="4" key="1">
    <citation type="submission" date="2023-05" db="EMBL/GenBank/DDBJ databases">
        <title>Genome and transcriptome analyses reveal genes involved in the formation of fine ridges on petal epidermal cells in Hibiscus trionum.</title>
        <authorList>
            <person name="Koshimizu S."/>
            <person name="Masuda S."/>
            <person name="Ishii T."/>
            <person name="Shirasu K."/>
            <person name="Hoshino A."/>
            <person name="Arita M."/>
        </authorList>
    </citation>
    <scope>NUCLEOTIDE SEQUENCE</scope>
    <source>
        <strain evidence="4">Hamamatsu line</strain>
    </source>
</reference>
<keyword evidence="1" id="KW-0863">Zinc-finger</keyword>
<evidence type="ECO:0000259" key="3">
    <source>
        <dbReference type="PROSITE" id="PS50158"/>
    </source>
</evidence>
<keyword evidence="5" id="KW-1185">Reference proteome</keyword>
<dbReference type="GO" id="GO:0003676">
    <property type="term" value="F:nucleic acid binding"/>
    <property type="evidence" value="ECO:0007669"/>
    <property type="project" value="InterPro"/>
</dbReference>
<evidence type="ECO:0000313" key="4">
    <source>
        <dbReference type="EMBL" id="GMI90541.1"/>
    </source>
</evidence>
<dbReference type="GO" id="GO:0008270">
    <property type="term" value="F:zinc ion binding"/>
    <property type="evidence" value="ECO:0007669"/>
    <property type="project" value="UniProtKB-KW"/>
</dbReference>
<protein>
    <recommendedName>
        <fullName evidence="3">CCHC-type domain-containing protein</fullName>
    </recommendedName>
</protein>
<name>A0A9W7I801_HIBTR</name>
<gene>
    <name evidence="4" type="ORF">HRI_002723500</name>
</gene>
<feature type="region of interest" description="Disordered" evidence="2">
    <location>
        <begin position="300"/>
        <end position="326"/>
    </location>
</feature>
<feature type="domain" description="CCHC-type" evidence="3">
    <location>
        <begin position="225"/>
        <end position="240"/>
    </location>
</feature>
<comment type="caution">
    <text evidence="4">The sequence shown here is derived from an EMBL/GenBank/DDBJ whole genome shotgun (WGS) entry which is preliminary data.</text>
</comment>
<dbReference type="SUPFAM" id="SSF57756">
    <property type="entry name" value="Retrovirus zinc finger-like domains"/>
    <property type="match status" value="1"/>
</dbReference>